<sequence length="68" mass="7160">MHAAKESAPDGSGQQSNWISAQIDTTPFEALKTNGKKAHAAVVQANSCSINPIAWSAIRTVSYSDDAN</sequence>
<evidence type="ECO:0000313" key="2">
    <source>
        <dbReference type="Proteomes" id="UP000036681"/>
    </source>
</evidence>
<dbReference type="WBParaSite" id="ALUE_0000265201-mRNA-1">
    <property type="protein sequence ID" value="ALUE_0000265201-mRNA-1"/>
    <property type="gene ID" value="ALUE_0000265201"/>
</dbReference>
<keyword evidence="2" id="KW-1185">Reference proteome</keyword>
<proteinExistence type="predicted"/>
<protein>
    <submittedName>
        <fullName evidence="3">Lipoprotein</fullName>
    </submittedName>
</protein>
<evidence type="ECO:0000313" key="3">
    <source>
        <dbReference type="WBParaSite" id="ALUE_0000265201-mRNA-1"/>
    </source>
</evidence>
<organism evidence="2 3">
    <name type="scientific">Ascaris lumbricoides</name>
    <name type="common">Giant roundworm</name>
    <dbReference type="NCBI Taxonomy" id="6252"/>
    <lineage>
        <taxon>Eukaryota</taxon>
        <taxon>Metazoa</taxon>
        <taxon>Ecdysozoa</taxon>
        <taxon>Nematoda</taxon>
        <taxon>Chromadorea</taxon>
        <taxon>Rhabditida</taxon>
        <taxon>Spirurina</taxon>
        <taxon>Ascaridomorpha</taxon>
        <taxon>Ascaridoidea</taxon>
        <taxon>Ascarididae</taxon>
        <taxon>Ascaris</taxon>
    </lineage>
</organism>
<dbReference type="Proteomes" id="UP000036681">
    <property type="component" value="Unplaced"/>
</dbReference>
<accession>A0A0M3HMA7</accession>
<name>A0A0M3HMA7_ASCLU</name>
<reference evidence="3" key="1">
    <citation type="submission" date="2017-02" db="UniProtKB">
        <authorList>
            <consortium name="WormBaseParasite"/>
        </authorList>
    </citation>
    <scope>IDENTIFICATION</scope>
</reference>
<dbReference type="AlphaFoldDB" id="A0A0M3HMA7"/>
<feature type="region of interest" description="Disordered" evidence="1">
    <location>
        <begin position="1"/>
        <end position="20"/>
    </location>
</feature>
<evidence type="ECO:0000256" key="1">
    <source>
        <dbReference type="SAM" id="MobiDB-lite"/>
    </source>
</evidence>